<reference evidence="1" key="1">
    <citation type="journal article" date="2014" name="Front. Microbiol.">
        <title>High frequency of phylogenetically diverse reductive dehalogenase-homologous genes in deep subseafloor sedimentary metagenomes.</title>
        <authorList>
            <person name="Kawai M."/>
            <person name="Futagami T."/>
            <person name="Toyoda A."/>
            <person name="Takaki Y."/>
            <person name="Nishi S."/>
            <person name="Hori S."/>
            <person name="Arai W."/>
            <person name="Tsubouchi T."/>
            <person name="Morono Y."/>
            <person name="Uchiyama I."/>
            <person name="Ito T."/>
            <person name="Fujiyama A."/>
            <person name="Inagaki F."/>
            <person name="Takami H."/>
        </authorList>
    </citation>
    <scope>NUCLEOTIDE SEQUENCE</scope>
    <source>
        <strain evidence="1">Expedition CK06-06</strain>
    </source>
</reference>
<sequence length="62" mass="7095">MEVGVEGGIMEDMSFCVDEKLDKIWRGLAEKHGLKVLFIEPLADYMTYYASLSYKKYTGNLP</sequence>
<feature type="non-terminal residue" evidence="1">
    <location>
        <position position="62"/>
    </location>
</feature>
<protein>
    <submittedName>
        <fullName evidence="1">Uncharacterized protein</fullName>
    </submittedName>
</protein>
<name>X0YFC9_9ZZZZ</name>
<comment type="caution">
    <text evidence="1">The sequence shown here is derived from an EMBL/GenBank/DDBJ whole genome shotgun (WGS) entry which is preliminary data.</text>
</comment>
<evidence type="ECO:0000313" key="1">
    <source>
        <dbReference type="EMBL" id="GAG45942.1"/>
    </source>
</evidence>
<organism evidence="1">
    <name type="scientific">marine sediment metagenome</name>
    <dbReference type="NCBI Taxonomy" id="412755"/>
    <lineage>
        <taxon>unclassified sequences</taxon>
        <taxon>metagenomes</taxon>
        <taxon>ecological metagenomes</taxon>
    </lineage>
</organism>
<dbReference type="EMBL" id="BARS01050175">
    <property type="protein sequence ID" value="GAG45942.1"/>
    <property type="molecule type" value="Genomic_DNA"/>
</dbReference>
<accession>X0YFC9</accession>
<dbReference type="AlphaFoldDB" id="X0YFC9"/>
<proteinExistence type="predicted"/>
<gene>
    <name evidence="1" type="ORF">S01H1_74950</name>
</gene>